<dbReference type="Proteomes" id="UP000000377">
    <property type="component" value="Chromosome"/>
</dbReference>
<proteinExistence type="predicted"/>
<dbReference type="EMBL" id="CP002047">
    <property type="protein sequence ID" value="ADI09661.1"/>
    <property type="molecule type" value="Genomic_DNA"/>
</dbReference>
<dbReference type="PATRIC" id="fig|749414.3.peg.6738"/>
<name>D7BVT2_STRBB</name>
<evidence type="ECO:0000313" key="2">
    <source>
        <dbReference type="EMBL" id="ADI09661.1"/>
    </source>
</evidence>
<reference evidence="2 3" key="1">
    <citation type="journal article" date="2010" name="J. Bacteriol.">
        <title>Genome sequence of the milbemycin-producing bacterium Streptomyces bingchenggensis.</title>
        <authorList>
            <person name="Wang X.J."/>
            <person name="Yan Y.J."/>
            <person name="Zhang B."/>
            <person name="An J."/>
            <person name="Wang J.J."/>
            <person name="Tian J."/>
            <person name="Jiang L."/>
            <person name="Chen Y.H."/>
            <person name="Huang S.X."/>
            <person name="Yin M."/>
            <person name="Zhang J."/>
            <person name="Gao A.L."/>
            <person name="Liu C.X."/>
            <person name="Zhu Z.X."/>
            <person name="Xiang W.S."/>
        </authorList>
    </citation>
    <scope>NUCLEOTIDE SEQUENCE [LARGE SCALE GENOMIC DNA]</scope>
    <source>
        <strain evidence="2 3">BCW-1</strain>
    </source>
</reference>
<sequence>MSAAYRGYVIPAEEFKAGYDRLLAPLAEAGTKLILIEPFLLPIHGVVEVGAALNRKRAGSDPATGPSSPSPPMRVGGRGLDGGLRTA</sequence>
<evidence type="ECO:0000313" key="3">
    <source>
        <dbReference type="Proteomes" id="UP000000377"/>
    </source>
</evidence>
<accession>D7BVT2</accession>
<feature type="region of interest" description="Disordered" evidence="1">
    <location>
        <begin position="56"/>
        <end position="87"/>
    </location>
</feature>
<organism evidence="2 3">
    <name type="scientific">Streptomyces bingchenggensis (strain BCW-1)</name>
    <dbReference type="NCBI Taxonomy" id="749414"/>
    <lineage>
        <taxon>Bacteria</taxon>
        <taxon>Bacillati</taxon>
        <taxon>Actinomycetota</taxon>
        <taxon>Actinomycetes</taxon>
        <taxon>Kitasatosporales</taxon>
        <taxon>Streptomycetaceae</taxon>
        <taxon>Streptomyces</taxon>
    </lineage>
</organism>
<feature type="compositionally biased region" description="Gly residues" evidence="1">
    <location>
        <begin position="76"/>
        <end position="87"/>
    </location>
</feature>
<dbReference type="STRING" id="749414.SBI_06541"/>
<dbReference type="KEGG" id="sbh:SBI_06541"/>
<keyword evidence="3" id="KW-1185">Reference proteome</keyword>
<gene>
    <name evidence="2" type="ordered locus">SBI_06541</name>
</gene>
<protein>
    <submittedName>
        <fullName evidence="2">Lipolytic protein G-D-S-L family</fullName>
    </submittedName>
</protein>
<dbReference type="HOGENOM" id="CLU_2481865_0_0_11"/>
<dbReference type="eggNOG" id="COG2755">
    <property type="taxonomic scope" value="Bacteria"/>
</dbReference>
<evidence type="ECO:0000256" key="1">
    <source>
        <dbReference type="SAM" id="MobiDB-lite"/>
    </source>
</evidence>
<dbReference type="AlphaFoldDB" id="D7BVT2"/>